<accession>A0AB35YRM0</accession>
<evidence type="ECO:0000313" key="5">
    <source>
        <dbReference type="Proteomes" id="UP001390963"/>
    </source>
</evidence>
<keyword evidence="5" id="KW-1185">Reference proteome</keyword>
<dbReference type="EMBL" id="JBANCF010000001">
    <property type="protein sequence ID" value="MEM0571931.1"/>
    <property type="molecule type" value="Genomic_DNA"/>
</dbReference>
<proteinExistence type="predicted"/>
<dbReference type="EMBL" id="JAZBJM010000001">
    <property type="protein sequence ID" value="MEM0517328.1"/>
    <property type="molecule type" value="Genomic_DNA"/>
</dbReference>
<name>A0AB35YRM0_9FLAO</name>
<reference evidence="2 5" key="1">
    <citation type="submission" date="2024-01" db="EMBL/GenBank/DDBJ databases">
        <title>Aequorivita flavus sp. nov., isolated from deep-sea sediment.</title>
        <authorList>
            <person name="Chen X."/>
        </authorList>
    </citation>
    <scope>NUCLEOTIDE SEQUENCE</scope>
    <source>
        <strain evidence="2">MCCC 1A16923</strain>
        <strain evidence="3 5">MCCC 1A16935</strain>
    </source>
</reference>
<dbReference type="Proteomes" id="UP001388259">
    <property type="component" value="Unassembled WGS sequence"/>
</dbReference>
<gene>
    <name evidence="3" type="ORF">VZD24_00255</name>
    <name evidence="2" type="ORF">VZD85_03105</name>
</gene>
<keyword evidence="1" id="KW-0732">Signal</keyword>
<dbReference type="AlphaFoldDB" id="A0AB35YRM0"/>
<feature type="chain" id="PRO_5044264047" description="Lipocalin-like domain-containing protein" evidence="1">
    <location>
        <begin position="22"/>
        <end position="123"/>
    </location>
</feature>
<comment type="caution">
    <text evidence="2">The sequence shown here is derived from an EMBL/GenBank/DDBJ whole genome shotgun (WGS) entry which is preliminary data.</text>
</comment>
<evidence type="ECO:0000256" key="1">
    <source>
        <dbReference type="SAM" id="SignalP"/>
    </source>
</evidence>
<feature type="signal peptide" evidence="1">
    <location>
        <begin position="1"/>
        <end position="21"/>
    </location>
</feature>
<evidence type="ECO:0008006" key="6">
    <source>
        <dbReference type="Google" id="ProtNLM"/>
    </source>
</evidence>
<evidence type="ECO:0000313" key="2">
    <source>
        <dbReference type="EMBL" id="MEM0517328.1"/>
    </source>
</evidence>
<protein>
    <recommendedName>
        <fullName evidence="6">Lipocalin-like domain-containing protein</fullName>
    </recommendedName>
</protein>
<dbReference type="RefSeq" id="WP_279447410.1">
    <property type="nucleotide sequence ID" value="NZ_JAZBJM010000001.1"/>
</dbReference>
<dbReference type="PROSITE" id="PS51257">
    <property type="entry name" value="PROKAR_LIPOPROTEIN"/>
    <property type="match status" value="1"/>
</dbReference>
<evidence type="ECO:0000313" key="3">
    <source>
        <dbReference type="EMBL" id="MEM0571931.1"/>
    </source>
</evidence>
<dbReference type="Proteomes" id="UP001390963">
    <property type="component" value="Unassembled WGS sequence"/>
</dbReference>
<organism evidence="2 4">
    <name type="scientific">Aequorivita flava</name>
    <dbReference type="NCBI Taxonomy" id="3114371"/>
    <lineage>
        <taxon>Bacteria</taxon>
        <taxon>Pseudomonadati</taxon>
        <taxon>Bacteroidota</taxon>
        <taxon>Flavobacteriia</taxon>
        <taxon>Flavobacteriales</taxon>
        <taxon>Flavobacteriaceae</taxon>
        <taxon>Aequorivita</taxon>
    </lineage>
</organism>
<sequence>MKIFKLLNLSLLIIVAISVIACNDDPKDEKQTVDLIGEWRRSDFNDEFEYKLTFHSNNSGIRFQREGNSTQGISSAMTFEWTMDDSTLTLDFNGDIKTTSYAVNEEGHLLLSDITDFYFTKIK</sequence>
<evidence type="ECO:0000313" key="4">
    <source>
        <dbReference type="Proteomes" id="UP001388259"/>
    </source>
</evidence>